<dbReference type="AlphaFoldDB" id="A0A254QCX9"/>
<dbReference type="OrthoDB" id="5526466at2"/>
<feature type="chain" id="PRO_5012558466" description="DUF192 domain-containing protein" evidence="1">
    <location>
        <begin position="27"/>
        <end position="151"/>
    </location>
</feature>
<dbReference type="InterPro" id="IPR003795">
    <property type="entry name" value="DUF192"/>
</dbReference>
<dbReference type="Gene3D" id="2.60.120.1140">
    <property type="entry name" value="Protein of unknown function DUF192"/>
    <property type="match status" value="1"/>
</dbReference>
<evidence type="ECO:0008006" key="4">
    <source>
        <dbReference type="Google" id="ProtNLM"/>
    </source>
</evidence>
<organism evidence="2 3">
    <name type="scientific">Polynucleobacter aenigmaticus</name>
    <dbReference type="NCBI Taxonomy" id="1743164"/>
    <lineage>
        <taxon>Bacteria</taxon>
        <taxon>Pseudomonadati</taxon>
        <taxon>Pseudomonadota</taxon>
        <taxon>Betaproteobacteria</taxon>
        <taxon>Burkholderiales</taxon>
        <taxon>Burkholderiaceae</taxon>
        <taxon>Polynucleobacter</taxon>
    </lineage>
</organism>
<sequence length="151" mass="16952">MRLLNFKQFILTLAVIIGSLSSISFAQQNIDLPTIELKTGIYRIQAELADNPKAREVGLMNRASMPTNSGMLFIFEQKAGHCFWMNNTRIPLSIAFIADDGRIVNIEEMQAGTTNNHCPKVAVRYALEMNKQWFSERVIVPGALIQGLPKK</sequence>
<protein>
    <recommendedName>
        <fullName evidence="4">DUF192 domain-containing protein</fullName>
    </recommendedName>
</protein>
<dbReference type="PANTHER" id="PTHR37953">
    <property type="entry name" value="UPF0127 PROTEIN MJ1496"/>
    <property type="match status" value="1"/>
</dbReference>
<evidence type="ECO:0000313" key="2">
    <source>
        <dbReference type="EMBL" id="OWS72747.1"/>
    </source>
</evidence>
<dbReference type="Pfam" id="PF02643">
    <property type="entry name" value="DUF192"/>
    <property type="match status" value="1"/>
</dbReference>
<dbReference type="RefSeq" id="WP_088526354.1">
    <property type="nucleotide sequence ID" value="NZ_NGUO01000001.1"/>
</dbReference>
<dbReference type="InterPro" id="IPR038695">
    <property type="entry name" value="Saro_0823-like_sf"/>
</dbReference>
<proteinExistence type="predicted"/>
<evidence type="ECO:0000313" key="3">
    <source>
        <dbReference type="Proteomes" id="UP000198104"/>
    </source>
</evidence>
<name>A0A254QCX9_9BURK</name>
<dbReference type="PANTHER" id="PTHR37953:SF1">
    <property type="entry name" value="UPF0127 PROTEIN MJ1496"/>
    <property type="match status" value="1"/>
</dbReference>
<dbReference type="Proteomes" id="UP000198104">
    <property type="component" value="Unassembled WGS sequence"/>
</dbReference>
<accession>A0A254QCX9</accession>
<feature type="signal peptide" evidence="1">
    <location>
        <begin position="1"/>
        <end position="26"/>
    </location>
</feature>
<gene>
    <name evidence="2" type="ORF">CBI30_00305</name>
</gene>
<evidence type="ECO:0000256" key="1">
    <source>
        <dbReference type="SAM" id="SignalP"/>
    </source>
</evidence>
<keyword evidence="3" id="KW-1185">Reference proteome</keyword>
<keyword evidence="1" id="KW-0732">Signal</keyword>
<reference evidence="2 3" key="1">
    <citation type="submission" date="2017-05" db="EMBL/GenBank/DDBJ databases">
        <title>Polynucleobacter sp. MWH-K35W1 isolated from the permanently anoxic monimolimnion of a meromictic lake.</title>
        <authorList>
            <person name="Hahn M.W."/>
        </authorList>
    </citation>
    <scope>NUCLEOTIDE SEQUENCE [LARGE SCALE GENOMIC DNA]</scope>
    <source>
        <strain evidence="2 3">MWH-K35W1</strain>
    </source>
</reference>
<comment type="caution">
    <text evidence="2">The sequence shown here is derived from an EMBL/GenBank/DDBJ whole genome shotgun (WGS) entry which is preliminary data.</text>
</comment>
<dbReference type="EMBL" id="NGUO01000001">
    <property type="protein sequence ID" value="OWS72747.1"/>
    <property type="molecule type" value="Genomic_DNA"/>
</dbReference>